<evidence type="ECO:0000256" key="5">
    <source>
        <dbReference type="ARBA" id="ARBA00023136"/>
    </source>
</evidence>
<keyword evidence="5 6" id="KW-0472">Membrane</keyword>
<dbReference type="OrthoDB" id="2018619at2759"/>
<dbReference type="InterPro" id="IPR001248">
    <property type="entry name" value="Pur-cyt_permease"/>
</dbReference>
<feature type="transmembrane region" description="Helical" evidence="6">
    <location>
        <begin position="436"/>
        <end position="458"/>
    </location>
</feature>
<reference evidence="7 8" key="1">
    <citation type="submission" date="2017-12" db="EMBL/GenBank/DDBJ databases">
        <title>Genome Sequence of a Multidrug-Resistant Candida haemulonii Isolate from a Patient with Chronic Leg Ulcers in Israel.</title>
        <authorList>
            <person name="Chow N.A."/>
            <person name="Gade L."/>
            <person name="Batra D."/>
            <person name="Rowe L.A."/>
            <person name="Ben-Ami R."/>
            <person name="Loparev V.N."/>
            <person name="Litvintseva A.P."/>
        </authorList>
    </citation>
    <scope>NUCLEOTIDE SEQUENCE [LARGE SCALE GENOMIC DNA]</scope>
    <source>
        <strain evidence="7 8">B11899</strain>
    </source>
</reference>
<sequence>MPPWKRISKWCEVPCEGDEEISFLVNPDLEPVPVEKRSWGFFSYFGYWGVPNATIWTWSTGGALVAVGLKVPAIMGAITIANVLIIAYTCLNSLPGTKYHIGFPLSQRMLFGIRGSFIGIIIRIVLSIVFYGAQSWLGGVSVSLIISGFSKSFLDMPPTFPESAQMKLRDFIGFVVFSVVQACFLYMKPESFNALLISSCGFTLICFIAILALCISDNGGSVGLINSDSGLTGDGYGWAWLYAMSIWYGAISPEVLNHNDFSRFAASPKKMCFGITSAILITGTFVPLAGLLCASSTLSKYNKMFWLPTTIVLRWLHIEYSPANRAMAVIFGLAFSISQLSFNIVANGIAGGMEMAGLLPKYINIRRGAYLTALLSWAVQPWKFFWSSSTFLDVMSSFGVVATPLIALQIADFIVVRRMELPIDDLYTAREDGTFFYTKGFNIRAIVVWIVSVVPSLPGLISVESKAVHGTLQGLENFYFGNVIFAFVIPFVLYILVCWIWPPEGSNMLKGAQDKGVEVESVRVDSASLKRDIVVASSVKTSEI</sequence>
<comment type="caution">
    <text evidence="7">The sequence shown here is derived from an EMBL/GenBank/DDBJ whole genome shotgun (WGS) entry which is preliminary data.</text>
</comment>
<dbReference type="AlphaFoldDB" id="A0A2V1AYB2"/>
<feature type="transmembrane region" description="Helical" evidence="6">
    <location>
        <begin position="326"/>
        <end position="346"/>
    </location>
</feature>
<name>A0A2V1AYB2_9ASCO</name>
<evidence type="ECO:0000256" key="3">
    <source>
        <dbReference type="ARBA" id="ARBA00022692"/>
    </source>
</evidence>
<evidence type="ECO:0000256" key="6">
    <source>
        <dbReference type="SAM" id="Phobius"/>
    </source>
</evidence>
<comment type="similarity">
    <text evidence="2">Belongs to the purine-cytosine permease (2.A.39) family.</text>
</comment>
<keyword evidence="3 6" id="KW-0812">Transmembrane</keyword>
<dbReference type="GeneID" id="37007788"/>
<feature type="transmembrane region" description="Helical" evidence="6">
    <location>
        <begin position="171"/>
        <end position="187"/>
    </location>
</feature>
<evidence type="ECO:0000313" key="7">
    <source>
        <dbReference type="EMBL" id="PVH22739.1"/>
    </source>
</evidence>
<evidence type="ECO:0008006" key="9">
    <source>
        <dbReference type="Google" id="ProtNLM"/>
    </source>
</evidence>
<dbReference type="Pfam" id="PF02133">
    <property type="entry name" value="Transp_cyt_pur"/>
    <property type="match status" value="1"/>
</dbReference>
<feature type="transmembrane region" description="Helical" evidence="6">
    <location>
        <begin position="111"/>
        <end position="133"/>
    </location>
</feature>
<feature type="transmembrane region" description="Helical" evidence="6">
    <location>
        <begin position="397"/>
        <end position="416"/>
    </location>
</feature>
<accession>A0A2V1AYB2</accession>
<proteinExistence type="inferred from homology"/>
<protein>
    <recommendedName>
        <fullName evidence="9">Thiamine transporter</fullName>
    </recommendedName>
</protein>
<feature type="transmembrane region" description="Helical" evidence="6">
    <location>
        <begin position="73"/>
        <end position="91"/>
    </location>
</feature>
<evidence type="ECO:0000256" key="4">
    <source>
        <dbReference type="ARBA" id="ARBA00022989"/>
    </source>
</evidence>
<dbReference type="VEuPathDB" id="FungiDB:CXQ85_002457"/>
<dbReference type="Proteomes" id="UP000244309">
    <property type="component" value="Unassembled WGS sequence"/>
</dbReference>
<feature type="transmembrane region" description="Helical" evidence="6">
    <location>
        <begin position="272"/>
        <end position="298"/>
    </location>
</feature>
<evidence type="ECO:0000256" key="2">
    <source>
        <dbReference type="ARBA" id="ARBA00008974"/>
    </source>
</evidence>
<organism evidence="7 8">
    <name type="scientific">Candidozyma haemuli</name>
    <dbReference type="NCBI Taxonomy" id="45357"/>
    <lineage>
        <taxon>Eukaryota</taxon>
        <taxon>Fungi</taxon>
        <taxon>Dikarya</taxon>
        <taxon>Ascomycota</taxon>
        <taxon>Saccharomycotina</taxon>
        <taxon>Pichiomycetes</taxon>
        <taxon>Metschnikowiaceae</taxon>
        <taxon>Candidozyma</taxon>
    </lineage>
</organism>
<feature type="transmembrane region" description="Helical" evidence="6">
    <location>
        <begin position="194"/>
        <end position="215"/>
    </location>
</feature>
<dbReference type="PANTHER" id="PTHR30618">
    <property type="entry name" value="NCS1 FAMILY PURINE/PYRIMIDINE TRANSPORTER"/>
    <property type="match status" value="1"/>
</dbReference>
<gene>
    <name evidence="7" type="ORF">CXQ85_002457</name>
</gene>
<keyword evidence="8" id="KW-1185">Reference proteome</keyword>
<feature type="transmembrane region" description="Helical" evidence="6">
    <location>
        <begin position="478"/>
        <end position="501"/>
    </location>
</feature>
<feature type="transmembrane region" description="Helical" evidence="6">
    <location>
        <begin position="235"/>
        <end position="251"/>
    </location>
</feature>
<feature type="transmembrane region" description="Helical" evidence="6">
    <location>
        <begin position="367"/>
        <end position="385"/>
    </location>
</feature>
<dbReference type="GO" id="GO:0015205">
    <property type="term" value="F:nucleobase transmembrane transporter activity"/>
    <property type="evidence" value="ECO:0007669"/>
    <property type="project" value="TreeGrafter"/>
</dbReference>
<keyword evidence="4 6" id="KW-1133">Transmembrane helix</keyword>
<feature type="transmembrane region" description="Helical" evidence="6">
    <location>
        <begin position="45"/>
        <end position="67"/>
    </location>
</feature>
<dbReference type="InterPro" id="IPR045225">
    <property type="entry name" value="Uracil/uridine/allantoin_perm"/>
</dbReference>
<dbReference type="RefSeq" id="XP_025343679.1">
    <property type="nucleotide sequence ID" value="XM_025486129.1"/>
</dbReference>
<dbReference type="Gene3D" id="1.10.4160.10">
    <property type="entry name" value="Hydantoin permease"/>
    <property type="match status" value="1"/>
</dbReference>
<comment type="subcellular location">
    <subcellularLocation>
        <location evidence="1">Membrane</location>
        <topology evidence="1">Multi-pass membrane protein</topology>
    </subcellularLocation>
</comment>
<dbReference type="PANTHER" id="PTHR30618:SF15">
    <property type="entry name" value="NICOTINAMIDE RIBOSIDE TRANSPORTER 1-RELATED"/>
    <property type="match status" value="1"/>
</dbReference>
<evidence type="ECO:0000313" key="8">
    <source>
        <dbReference type="Proteomes" id="UP000244309"/>
    </source>
</evidence>
<dbReference type="GO" id="GO:0005886">
    <property type="term" value="C:plasma membrane"/>
    <property type="evidence" value="ECO:0007669"/>
    <property type="project" value="TreeGrafter"/>
</dbReference>
<dbReference type="EMBL" id="PKFO01000010">
    <property type="protein sequence ID" value="PVH22739.1"/>
    <property type="molecule type" value="Genomic_DNA"/>
</dbReference>
<evidence type="ECO:0000256" key="1">
    <source>
        <dbReference type="ARBA" id="ARBA00004141"/>
    </source>
</evidence>